<keyword evidence="4" id="KW-1185">Reference proteome</keyword>
<dbReference type="Pfam" id="PF00069">
    <property type="entry name" value="Pkinase"/>
    <property type="match status" value="1"/>
</dbReference>
<dbReference type="SUPFAM" id="SSF56112">
    <property type="entry name" value="Protein kinase-like (PK-like)"/>
    <property type="match status" value="1"/>
</dbReference>
<dbReference type="Gene3D" id="1.10.510.10">
    <property type="entry name" value="Transferase(Phosphotransferase) domain 1"/>
    <property type="match status" value="1"/>
</dbReference>
<dbReference type="GO" id="GO:0004672">
    <property type="term" value="F:protein kinase activity"/>
    <property type="evidence" value="ECO:0007669"/>
    <property type="project" value="InterPro"/>
</dbReference>
<protein>
    <recommendedName>
        <fullName evidence="2">Protein kinase domain-containing protein</fullName>
    </recommendedName>
</protein>
<gene>
    <name evidence="3" type="ORF">PVL29_007251</name>
</gene>
<dbReference type="EMBL" id="JARBHA010000006">
    <property type="protein sequence ID" value="KAJ9698058.1"/>
    <property type="molecule type" value="Genomic_DNA"/>
</dbReference>
<dbReference type="InterPro" id="IPR011009">
    <property type="entry name" value="Kinase-like_dom_sf"/>
</dbReference>
<dbReference type="Proteomes" id="UP001168098">
    <property type="component" value="Unassembled WGS sequence"/>
</dbReference>
<feature type="region of interest" description="Disordered" evidence="1">
    <location>
        <begin position="1"/>
        <end position="70"/>
    </location>
</feature>
<comment type="caution">
    <text evidence="3">The sequence shown here is derived from an EMBL/GenBank/DDBJ whole genome shotgun (WGS) entry which is preliminary data.</text>
</comment>
<evidence type="ECO:0000313" key="3">
    <source>
        <dbReference type="EMBL" id="KAJ9698058.1"/>
    </source>
</evidence>
<organism evidence="3 4">
    <name type="scientific">Vitis rotundifolia</name>
    <name type="common">Muscadine grape</name>
    <dbReference type="NCBI Taxonomy" id="103349"/>
    <lineage>
        <taxon>Eukaryota</taxon>
        <taxon>Viridiplantae</taxon>
        <taxon>Streptophyta</taxon>
        <taxon>Embryophyta</taxon>
        <taxon>Tracheophyta</taxon>
        <taxon>Spermatophyta</taxon>
        <taxon>Magnoliopsida</taxon>
        <taxon>eudicotyledons</taxon>
        <taxon>Gunneridae</taxon>
        <taxon>Pentapetalae</taxon>
        <taxon>rosids</taxon>
        <taxon>Vitales</taxon>
        <taxon>Vitaceae</taxon>
        <taxon>Viteae</taxon>
        <taxon>Vitis</taxon>
    </lineage>
</organism>
<dbReference type="PANTHER" id="PTHR46863">
    <property type="entry name" value="OS09G0572100 PROTEIN"/>
    <property type="match status" value="1"/>
</dbReference>
<evidence type="ECO:0000256" key="1">
    <source>
        <dbReference type="SAM" id="MobiDB-lite"/>
    </source>
</evidence>
<feature type="compositionally biased region" description="Low complexity" evidence="1">
    <location>
        <begin position="19"/>
        <end position="70"/>
    </location>
</feature>
<proteinExistence type="predicted"/>
<reference evidence="3 4" key="1">
    <citation type="journal article" date="2023" name="BMC Biotechnol.">
        <title>Vitis rotundifolia cv Carlos genome sequencing.</title>
        <authorList>
            <person name="Huff M."/>
            <person name="Hulse-Kemp A."/>
            <person name="Scheffler B."/>
            <person name="Youngblood R."/>
            <person name="Simpson S."/>
            <person name="Babiker E."/>
            <person name="Staton M."/>
        </authorList>
    </citation>
    <scope>NUCLEOTIDE SEQUENCE [LARGE SCALE GENOMIC DNA]</scope>
    <source>
        <tissue evidence="3">Leaf</tissue>
    </source>
</reference>
<dbReference type="PANTHER" id="PTHR46863:SF1">
    <property type="entry name" value="PROTEIN KINASE SUPERFAMILY PROTEIN"/>
    <property type="match status" value="1"/>
</dbReference>
<sequence>MCRSKMATDVVQSSGKQRTSTTKSRPSTATSSTSETSTKQGTPRIPQITRPRPSTGTASASEASTSNVSSVPYATGSSYIGSSATSISSRTSLSSLRDSLPENPHIYDYSEISSATNNFLAKRYSPSSSSTACWRCTLRGKDVIVFQRKFWRRLEMPQLKQRLSVICRSHHKSITRLLGASISGEHLYLVYDFVEGANLANILRNQRNPDFTVLSTWISRMQIAADLADGLDYIHNNTGLSISFVHNRIKSNSIVITEPIKSNRTSIAETLHNAKICHFGTAQLCGETDENQLQPQVSKYEGEIVEEESFSSTKSPELKRTNSRAMQFEGVRGYMSPEFQSTGVATQQSDVYAFGVVILELLSGEEPLKYKFDKTTGEFRRTSVIDTARAAIDDTDGKEGRLRRWVDKRLKDSFPVEVAEKVTRLALDCVHVDPDKRPDMSHVSGKISKLFIQSKNWLDKLKVPTDISVSLAPR</sequence>
<dbReference type="PROSITE" id="PS50011">
    <property type="entry name" value="PROTEIN_KINASE_DOM"/>
    <property type="match status" value="1"/>
</dbReference>
<name>A0AA38ZZ87_VITRO</name>
<accession>A0AA38ZZ87</accession>
<dbReference type="InterPro" id="IPR000719">
    <property type="entry name" value="Prot_kinase_dom"/>
</dbReference>
<dbReference type="GO" id="GO:0005524">
    <property type="term" value="F:ATP binding"/>
    <property type="evidence" value="ECO:0007669"/>
    <property type="project" value="InterPro"/>
</dbReference>
<evidence type="ECO:0000259" key="2">
    <source>
        <dbReference type="PROSITE" id="PS50011"/>
    </source>
</evidence>
<evidence type="ECO:0000313" key="4">
    <source>
        <dbReference type="Proteomes" id="UP001168098"/>
    </source>
</evidence>
<dbReference type="Gene3D" id="3.30.200.20">
    <property type="entry name" value="Phosphorylase Kinase, domain 1"/>
    <property type="match status" value="1"/>
</dbReference>
<feature type="domain" description="Protein kinase" evidence="2">
    <location>
        <begin position="74"/>
        <end position="452"/>
    </location>
</feature>
<dbReference type="AlphaFoldDB" id="A0AA38ZZ87"/>